<feature type="domain" description="Histidine kinase" evidence="12">
    <location>
        <begin position="338"/>
        <end position="543"/>
    </location>
</feature>
<dbReference type="Pfam" id="PF00512">
    <property type="entry name" value="HisKA"/>
    <property type="match status" value="1"/>
</dbReference>
<dbReference type="SUPFAM" id="SSF47384">
    <property type="entry name" value="Homodimeric domain of signal transducing histidine kinase"/>
    <property type="match status" value="1"/>
</dbReference>
<gene>
    <name evidence="14" type="ORF">SAMN02745130_01452</name>
</gene>
<evidence type="ECO:0000313" key="14">
    <source>
        <dbReference type="EMBL" id="SKA74974.1"/>
    </source>
</evidence>
<dbReference type="InterPro" id="IPR005467">
    <property type="entry name" value="His_kinase_dom"/>
</dbReference>
<reference evidence="14 15" key="1">
    <citation type="submission" date="2017-02" db="EMBL/GenBank/DDBJ databases">
        <authorList>
            <person name="Peterson S.W."/>
        </authorList>
    </citation>
    <scope>NUCLEOTIDE SEQUENCE [LARGE SCALE GENOMIC DNA]</scope>
    <source>
        <strain evidence="14 15">ATCC 49788</strain>
    </source>
</reference>
<comment type="catalytic activity">
    <reaction evidence="1">
        <text>ATP + protein L-histidine = ADP + protein N-phospho-L-histidine.</text>
        <dbReference type="EC" id="2.7.13.3"/>
    </reaction>
</comment>
<evidence type="ECO:0000313" key="15">
    <source>
        <dbReference type="Proteomes" id="UP000190460"/>
    </source>
</evidence>
<dbReference type="PANTHER" id="PTHR45436">
    <property type="entry name" value="SENSOR HISTIDINE KINASE YKOH"/>
    <property type="match status" value="1"/>
</dbReference>
<evidence type="ECO:0000256" key="2">
    <source>
        <dbReference type="ARBA" id="ARBA00004370"/>
    </source>
</evidence>
<evidence type="ECO:0000256" key="10">
    <source>
        <dbReference type="ARBA" id="ARBA00023136"/>
    </source>
</evidence>
<dbReference type="Gene3D" id="3.30.565.10">
    <property type="entry name" value="Histidine kinase-like ATPase, C-terminal domain"/>
    <property type="match status" value="1"/>
</dbReference>
<dbReference type="EMBL" id="FUYB01000005">
    <property type="protein sequence ID" value="SKA74974.1"/>
    <property type="molecule type" value="Genomic_DNA"/>
</dbReference>
<dbReference type="InterPro" id="IPR003661">
    <property type="entry name" value="HisK_dim/P_dom"/>
</dbReference>
<dbReference type="InterPro" id="IPR050428">
    <property type="entry name" value="TCS_sensor_his_kinase"/>
</dbReference>
<keyword evidence="10 11" id="KW-0472">Membrane</keyword>
<dbReference type="EC" id="2.7.13.3" evidence="3"/>
<evidence type="ECO:0000256" key="5">
    <source>
        <dbReference type="ARBA" id="ARBA00022679"/>
    </source>
</evidence>
<dbReference type="SUPFAM" id="SSF55874">
    <property type="entry name" value="ATPase domain of HSP90 chaperone/DNA topoisomerase II/histidine kinase"/>
    <property type="match status" value="1"/>
</dbReference>
<dbReference type="GO" id="GO:0016020">
    <property type="term" value="C:membrane"/>
    <property type="evidence" value="ECO:0007669"/>
    <property type="project" value="UniProtKB-SubCell"/>
</dbReference>
<dbReference type="Proteomes" id="UP000190460">
    <property type="component" value="Unassembled WGS sequence"/>
</dbReference>
<evidence type="ECO:0000259" key="13">
    <source>
        <dbReference type="PROSITE" id="PS50885"/>
    </source>
</evidence>
<keyword evidence="7 14" id="KW-0418">Kinase</keyword>
<keyword evidence="4" id="KW-0597">Phosphoprotein</keyword>
<dbReference type="InterPro" id="IPR004358">
    <property type="entry name" value="Sig_transdc_His_kin-like_C"/>
</dbReference>
<keyword evidence="6 11" id="KW-0812">Transmembrane</keyword>
<dbReference type="PROSITE" id="PS50885">
    <property type="entry name" value="HAMP"/>
    <property type="match status" value="1"/>
</dbReference>
<dbReference type="PANTHER" id="PTHR45436:SF5">
    <property type="entry name" value="SENSOR HISTIDINE KINASE TRCS"/>
    <property type="match status" value="1"/>
</dbReference>
<proteinExistence type="predicted"/>
<dbReference type="InterPro" id="IPR036890">
    <property type="entry name" value="HATPase_C_sf"/>
</dbReference>
<evidence type="ECO:0000256" key="9">
    <source>
        <dbReference type="ARBA" id="ARBA00023012"/>
    </source>
</evidence>
<dbReference type="STRING" id="92487.SAMN02745130_01452"/>
<keyword evidence="15" id="KW-1185">Reference proteome</keyword>
<comment type="subcellular location">
    <subcellularLocation>
        <location evidence="2">Membrane</location>
    </subcellularLocation>
</comment>
<dbReference type="SMART" id="SM00387">
    <property type="entry name" value="HATPase_c"/>
    <property type="match status" value="1"/>
</dbReference>
<dbReference type="SMART" id="SM00304">
    <property type="entry name" value="HAMP"/>
    <property type="match status" value="1"/>
</dbReference>
<dbReference type="FunFam" id="1.10.287.130:FF:000001">
    <property type="entry name" value="Two-component sensor histidine kinase"/>
    <property type="match status" value="1"/>
</dbReference>
<feature type="transmembrane region" description="Helical" evidence="11">
    <location>
        <begin position="20"/>
        <end position="39"/>
    </location>
</feature>
<dbReference type="InterPro" id="IPR036097">
    <property type="entry name" value="HisK_dim/P_sf"/>
</dbReference>
<dbReference type="CDD" id="cd00082">
    <property type="entry name" value="HisKA"/>
    <property type="match status" value="1"/>
</dbReference>
<dbReference type="AlphaFoldDB" id="A0A1T4WCD6"/>
<keyword evidence="8 11" id="KW-1133">Transmembrane helix</keyword>
<keyword evidence="9" id="KW-0902">Two-component regulatory system</keyword>
<evidence type="ECO:0000259" key="12">
    <source>
        <dbReference type="PROSITE" id="PS50109"/>
    </source>
</evidence>
<accession>A0A1T4WCD6</accession>
<dbReference type="SMART" id="SM00388">
    <property type="entry name" value="HisKA"/>
    <property type="match status" value="1"/>
</dbReference>
<sequence length="543" mass="60457">MLVNARLSLPKKLRFSLRSILLIMMLTLLLLPLATLYFFRIYENELVRQTELELIAQGASLAASYRQMMRLTHPKVADYGYVLSYSPLIAGQRRSYMRDEVIDPYYTPITPELDLVKPVYAPRPDPIATPQVADAYARKAGALLIPVIQNTQQVMLAGIRILDMKGIVVAGKDDLGMSLAHVPEVSQALKGHYASLIRQRVSDEPPPPLYSLSRGTHIRVFAAFPIIEGNRLQGVVYLSRTPKNILKHLYLVQDKLYLATGILLSVAVLLVLFLSSSLSRPIRELIRQTQQVAQGELPYVQPLKNPVTYELAQLSDSFASMSQALAERSDYIRRFASHVSHEFKTPLTSMQGALELLNEHIDTMPPERRQRFLDNLLSDTQRLKNLVSRLLELARADALEPSKQTSQLPELLRAMTNRYHERGLALEVLDLPALPLAIAPDALESVLGNLFDNSLHHGASVVRLTARVGAERLWLSLQDNGQGISPANRERIFTPFFTTRRNEGGTGLGLEIVASLLKAYNASISLGSAESGAEFILELALAT</sequence>
<evidence type="ECO:0000256" key="7">
    <source>
        <dbReference type="ARBA" id="ARBA00022777"/>
    </source>
</evidence>
<evidence type="ECO:0000256" key="4">
    <source>
        <dbReference type="ARBA" id="ARBA00022553"/>
    </source>
</evidence>
<dbReference type="OrthoDB" id="9772100at2"/>
<name>A0A1T4WCD6_9GAMM</name>
<dbReference type="CDD" id="cd06225">
    <property type="entry name" value="HAMP"/>
    <property type="match status" value="1"/>
</dbReference>
<dbReference type="Gene3D" id="6.10.340.10">
    <property type="match status" value="1"/>
</dbReference>
<evidence type="ECO:0000256" key="1">
    <source>
        <dbReference type="ARBA" id="ARBA00000085"/>
    </source>
</evidence>
<dbReference type="InterPro" id="IPR003660">
    <property type="entry name" value="HAMP_dom"/>
</dbReference>
<dbReference type="InterPro" id="IPR003594">
    <property type="entry name" value="HATPase_dom"/>
</dbReference>
<evidence type="ECO:0000256" key="11">
    <source>
        <dbReference type="SAM" id="Phobius"/>
    </source>
</evidence>
<keyword evidence="5" id="KW-0808">Transferase</keyword>
<protein>
    <recommendedName>
        <fullName evidence="3">histidine kinase</fullName>
        <ecNumber evidence="3">2.7.13.3</ecNumber>
    </recommendedName>
</protein>
<feature type="transmembrane region" description="Helical" evidence="11">
    <location>
        <begin position="256"/>
        <end position="278"/>
    </location>
</feature>
<feature type="domain" description="HAMP" evidence="13">
    <location>
        <begin position="276"/>
        <end position="330"/>
    </location>
</feature>
<dbReference type="PROSITE" id="PS50109">
    <property type="entry name" value="HIS_KIN"/>
    <property type="match status" value="1"/>
</dbReference>
<evidence type="ECO:0000256" key="3">
    <source>
        <dbReference type="ARBA" id="ARBA00012438"/>
    </source>
</evidence>
<evidence type="ECO:0000256" key="6">
    <source>
        <dbReference type="ARBA" id="ARBA00022692"/>
    </source>
</evidence>
<evidence type="ECO:0000256" key="8">
    <source>
        <dbReference type="ARBA" id="ARBA00022989"/>
    </source>
</evidence>
<organism evidence="14 15">
    <name type="scientific">Thiothrix eikelboomii</name>
    <dbReference type="NCBI Taxonomy" id="92487"/>
    <lineage>
        <taxon>Bacteria</taxon>
        <taxon>Pseudomonadati</taxon>
        <taxon>Pseudomonadota</taxon>
        <taxon>Gammaproteobacteria</taxon>
        <taxon>Thiotrichales</taxon>
        <taxon>Thiotrichaceae</taxon>
        <taxon>Thiothrix</taxon>
    </lineage>
</organism>
<dbReference type="PRINTS" id="PR00344">
    <property type="entry name" value="BCTRLSENSOR"/>
</dbReference>
<dbReference type="Pfam" id="PF02518">
    <property type="entry name" value="HATPase_c"/>
    <property type="match status" value="1"/>
</dbReference>
<dbReference type="Pfam" id="PF00672">
    <property type="entry name" value="HAMP"/>
    <property type="match status" value="1"/>
</dbReference>
<dbReference type="Gene3D" id="1.10.287.130">
    <property type="match status" value="1"/>
</dbReference>
<dbReference type="GO" id="GO:0000155">
    <property type="term" value="F:phosphorelay sensor kinase activity"/>
    <property type="evidence" value="ECO:0007669"/>
    <property type="project" value="InterPro"/>
</dbReference>
<dbReference type="RefSeq" id="WP_078921929.1">
    <property type="nucleotide sequence ID" value="NZ_FUYB01000005.1"/>
</dbReference>